<keyword evidence="4" id="KW-1185">Reference proteome</keyword>
<dbReference type="Proteomes" id="UP000190037">
    <property type="component" value="Unassembled WGS sequence"/>
</dbReference>
<dbReference type="PANTHER" id="PTHR35010:SF2">
    <property type="entry name" value="BLL4672 PROTEIN"/>
    <property type="match status" value="1"/>
</dbReference>
<dbReference type="Gene3D" id="3.30.450.180">
    <property type="match status" value="1"/>
</dbReference>
<dbReference type="AlphaFoldDB" id="A0A1T3NML4"/>
<name>A0A1T3NML4_9ACTN</name>
<dbReference type="RefSeq" id="WP_078981237.1">
    <property type="nucleotide sequence ID" value="NZ_MWQN01000003.1"/>
</dbReference>
<protein>
    <recommendedName>
        <fullName evidence="2">MmyB-like transcription regulator ligand binding domain-containing protein</fullName>
    </recommendedName>
</protein>
<dbReference type="Pfam" id="PF17765">
    <property type="entry name" value="MLTR_LBD"/>
    <property type="match status" value="1"/>
</dbReference>
<dbReference type="STRING" id="159449.B4N89_38750"/>
<reference evidence="3 4" key="1">
    <citation type="submission" date="2017-03" db="EMBL/GenBank/DDBJ databases">
        <title>Draft genome sequence of Streptomyces scabrisporus NF3, endophyte isolated from Amphipterygium adstringens.</title>
        <authorList>
            <person name="Vazquez M."/>
            <person name="Ceapa C.D."/>
            <person name="Rodriguez Luna D."/>
            <person name="Sanchez Esquivel S."/>
        </authorList>
    </citation>
    <scope>NUCLEOTIDE SEQUENCE [LARGE SCALE GENOMIC DNA]</scope>
    <source>
        <strain evidence="3 4">NF3</strain>
    </source>
</reference>
<feature type="domain" description="MmyB-like transcription regulator ligand binding" evidence="2">
    <location>
        <begin position="4"/>
        <end position="70"/>
    </location>
</feature>
<comment type="caution">
    <text evidence="3">The sequence shown here is derived from an EMBL/GenBank/DDBJ whole genome shotgun (WGS) entry which is preliminary data.</text>
</comment>
<dbReference type="EMBL" id="MWQN01000003">
    <property type="protein sequence ID" value="OPC78143.1"/>
    <property type="molecule type" value="Genomic_DNA"/>
</dbReference>
<accession>A0A1T3NML4</accession>
<dbReference type="InterPro" id="IPR041413">
    <property type="entry name" value="MLTR_LBD"/>
</dbReference>
<proteinExistence type="predicted"/>
<gene>
    <name evidence="3" type="ORF">B4N89_38750</name>
</gene>
<feature type="region of interest" description="Disordered" evidence="1">
    <location>
        <begin position="57"/>
        <end position="78"/>
    </location>
</feature>
<evidence type="ECO:0000256" key="1">
    <source>
        <dbReference type="SAM" id="MobiDB-lite"/>
    </source>
</evidence>
<evidence type="ECO:0000259" key="2">
    <source>
        <dbReference type="Pfam" id="PF17765"/>
    </source>
</evidence>
<evidence type="ECO:0000313" key="3">
    <source>
        <dbReference type="EMBL" id="OPC78143.1"/>
    </source>
</evidence>
<dbReference type="PANTHER" id="PTHR35010">
    <property type="entry name" value="BLL4672 PROTEIN-RELATED"/>
    <property type="match status" value="1"/>
</dbReference>
<evidence type="ECO:0000313" key="4">
    <source>
        <dbReference type="Proteomes" id="UP000190037"/>
    </source>
</evidence>
<sequence>MAERNLIDELTASSRDFRRLWADHHVRAKTRGRKRFVHPRLGELALDYVAMRAPDDPDPTMMIYSPPPAPRPRSRCAC</sequence>
<organism evidence="3 4">
    <name type="scientific">Embleya scabrispora</name>
    <dbReference type="NCBI Taxonomy" id="159449"/>
    <lineage>
        <taxon>Bacteria</taxon>
        <taxon>Bacillati</taxon>
        <taxon>Actinomycetota</taxon>
        <taxon>Actinomycetes</taxon>
        <taxon>Kitasatosporales</taxon>
        <taxon>Streptomycetaceae</taxon>
        <taxon>Embleya</taxon>
    </lineage>
</organism>